<dbReference type="InterPro" id="IPR007749">
    <property type="entry name" value="DUF677"/>
</dbReference>
<organism evidence="7 8">
    <name type="scientific">Hibiscus sabdariffa</name>
    <name type="common">roselle</name>
    <dbReference type="NCBI Taxonomy" id="183260"/>
    <lineage>
        <taxon>Eukaryota</taxon>
        <taxon>Viridiplantae</taxon>
        <taxon>Streptophyta</taxon>
        <taxon>Embryophyta</taxon>
        <taxon>Tracheophyta</taxon>
        <taxon>Spermatophyta</taxon>
        <taxon>Magnoliopsida</taxon>
        <taxon>eudicotyledons</taxon>
        <taxon>Gunneridae</taxon>
        <taxon>Pentapetalae</taxon>
        <taxon>rosids</taxon>
        <taxon>malvids</taxon>
        <taxon>Malvales</taxon>
        <taxon>Malvaceae</taxon>
        <taxon>Malvoideae</taxon>
        <taxon>Hibiscus</taxon>
    </lineage>
</organism>
<feature type="compositionally biased region" description="Low complexity" evidence="6">
    <location>
        <begin position="10"/>
        <end position="31"/>
    </location>
</feature>
<comment type="subcellular location">
    <subcellularLocation>
        <location evidence="1">Membrane</location>
    </subcellularLocation>
</comment>
<keyword evidence="5" id="KW-0472">Membrane</keyword>
<evidence type="ECO:0000256" key="2">
    <source>
        <dbReference type="ARBA" id="ARBA00009074"/>
    </source>
</evidence>
<dbReference type="PANTHER" id="PTHR31113">
    <property type="entry name" value="UPF0496 PROTEIN 3-RELATED"/>
    <property type="match status" value="1"/>
</dbReference>
<dbReference type="Proteomes" id="UP001396334">
    <property type="component" value="Unassembled WGS sequence"/>
</dbReference>
<evidence type="ECO:0000256" key="6">
    <source>
        <dbReference type="SAM" id="MobiDB-lite"/>
    </source>
</evidence>
<keyword evidence="8" id="KW-1185">Reference proteome</keyword>
<feature type="region of interest" description="Disordered" evidence="6">
    <location>
        <begin position="1"/>
        <end position="44"/>
    </location>
</feature>
<evidence type="ECO:0000256" key="3">
    <source>
        <dbReference type="ARBA" id="ARBA00022692"/>
    </source>
</evidence>
<proteinExistence type="inferred from homology"/>
<protein>
    <submittedName>
        <fullName evidence="7">Uncharacterized protein</fullName>
    </submittedName>
</protein>
<keyword evidence="3" id="KW-0812">Transmembrane</keyword>
<sequence>MHCLSFDFKSSSQSPSQSHSHSHSHSTSQNSCPTHPPGVVISSSPDDISEHGKCLCKCLNQTCSLLPWNSNHGTPRSSTIQFSPTLNLSHEYTLALQNTSYNEIRSIIEAQMQVENAIEIEGTDTHHLRLSPVLRPNRDSVHQALQHINHDATLTRLVSTYFDHGENITALCLMLRQCVSRARTLYAPITDLLQQFPYDPSSIHLSHCNSALDVFVQFDSLDNPFPVPDSPDFKEMHHSFSQLREQLDRHRNKYLSRSRFLHRLTTGSAICLTGSVVGVVISALVISTHALAAIVGLAAIPLCPCHVPSSLKMKQLERMAQLYAATRSGTFFHINYLDSIVCLVDLLHSAVKDDRNLIRIVLKSGGDIHPIYEVVKYLRNDRTNFFDKLKELEDHIYFCFDAVNKSRANLLDQIQLHQSSNS</sequence>
<name>A0ABR2UAA1_9ROSI</name>
<evidence type="ECO:0000256" key="5">
    <source>
        <dbReference type="ARBA" id="ARBA00023136"/>
    </source>
</evidence>
<dbReference type="EMBL" id="JBBPBN010000001">
    <property type="protein sequence ID" value="KAK9046524.1"/>
    <property type="molecule type" value="Genomic_DNA"/>
</dbReference>
<comment type="similarity">
    <text evidence="2">Belongs to the UPF0496 family.</text>
</comment>
<comment type="caution">
    <text evidence="7">The sequence shown here is derived from an EMBL/GenBank/DDBJ whole genome shotgun (WGS) entry which is preliminary data.</text>
</comment>
<accession>A0ABR2UAA1</accession>
<evidence type="ECO:0000313" key="7">
    <source>
        <dbReference type="EMBL" id="KAK9046524.1"/>
    </source>
</evidence>
<evidence type="ECO:0000313" key="8">
    <source>
        <dbReference type="Proteomes" id="UP001396334"/>
    </source>
</evidence>
<keyword evidence="4" id="KW-1133">Transmembrane helix</keyword>
<evidence type="ECO:0000256" key="4">
    <source>
        <dbReference type="ARBA" id="ARBA00022989"/>
    </source>
</evidence>
<reference evidence="7 8" key="1">
    <citation type="journal article" date="2024" name="G3 (Bethesda)">
        <title>Genome assembly of Hibiscus sabdariffa L. provides insights into metabolisms of medicinal natural products.</title>
        <authorList>
            <person name="Kim T."/>
        </authorList>
    </citation>
    <scope>NUCLEOTIDE SEQUENCE [LARGE SCALE GENOMIC DNA]</scope>
    <source>
        <strain evidence="7">TK-2024</strain>
        <tissue evidence="7">Old leaves</tissue>
    </source>
</reference>
<evidence type="ECO:0000256" key="1">
    <source>
        <dbReference type="ARBA" id="ARBA00004370"/>
    </source>
</evidence>
<dbReference type="PANTHER" id="PTHR31113:SF5">
    <property type="entry name" value="OS04G0405700 PROTEIN"/>
    <property type="match status" value="1"/>
</dbReference>
<dbReference type="Pfam" id="PF05055">
    <property type="entry name" value="DUF677"/>
    <property type="match status" value="1"/>
</dbReference>
<gene>
    <name evidence="7" type="ORF">V6N11_052411</name>
</gene>